<evidence type="ECO:0000256" key="2">
    <source>
        <dbReference type="ARBA" id="ARBA00022603"/>
    </source>
</evidence>
<protein>
    <recommendedName>
        <fullName evidence="1">site-specific DNA-methyltransferase (adenine-specific)</fullName>
        <ecNumber evidence="1">2.1.1.72</ecNumber>
    </recommendedName>
</protein>
<comment type="caution">
    <text evidence="9">The sequence shown here is derived from an EMBL/GenBank/DDBJ whole genome shotgun (WGS) entry which is preliminary data.</text>
</comment>
<organism evidence="9 10">
    <name type="scientific">Streptomyces lonegramiae</name>
    <dbReference type="NCBI Taxonomy" id="3075524"/>
    <lineage>
        <taxon>Bacteria</taxon>
        <taxon>Bacillati</taxon>
        <taxon>Actinomycetota</taxon>
        <taxon>Actinomycetes</taxon>
        <taxon>Kitasatosporales</taxon>
        <taxon>Streptomycetaceae</taxon>
        <taxon>Streptomyces</taxon>
    </lineage>
</organism>
<dbReference type="PRINTS" id="PR00507">
    <property type="entry name" value="N12N6MTFRASE"/>
</dbReference>
<evidence type="ECO:0000256" key="5">
    <source>
        <dbReference type="ARBA" id="ARBA00047942"/>
    </source>
</evidence>
<dbReference type="GO" id="GO:0032259">
    <property type="term" value="P:methylation"/>
    <property type="evidence" value="ECO:0007669"/>
    <property type="project" value="UniProtKB-KW"/>
</dbReference>
<keyword evidence="2 9" id="KW-0489">Methyltransferase</keyword>
<dbReference type="Pfam" id="PF22654">
    <property type="entry name" value="DUF7008"/>
    <property type="match status" value="1"/>
</dbReference>
<evidence type="ECO:0000256" key="6">
    <source>
        <dbReference type="SAM" id="MobiDB-lite"/>
    </source>
</evidence>
<dbReference type="EMBL" id="JAVRFD010000002">
    <property type="protein sequence ID" value="MDT0542549.1"/>
    <property type="molecule type" value="Genomic_DNA"/>
</dbReference>
<dbReference type="InterPro" id="IPR002052">
    <property type="entry name" value="DNA_methylase_N6_adenine_CS"/>
</dbReference>
<evidence type="ECO:0000256" key="1">
    <source>
        <dbReference type="ARBA" id="ARBA00011900"/>
    </source>
</evidence>
<dbReference type="Pfam" id="PF07669">
    <property type="entry name" value="Eco57I"/>
    <property type="match status" value="1"/>
</dbReference>
<proteinExistence type="predicted"/>
<dbReference type="InterPro" id="IPR029063">
    <property type="entry name" value="SAM-dependent_MTases_sf"/>
</dbReference>
<evidence type="ECO:0000259" key="7">
    <source>
        <dbReference type="Pfam" id="PF07669"/>
    </source>
</evidence>
<dbReference type="GO" id="GO:0009007">
    <property type="term" value="F:site-specific DNA-methyltransferase (adenine-specific) activity"/>
    <property type="evidence" value="ECO:0007669"/>
    <property type="project" value="UniProtKB-EC"/>
</dbReference>
<dbReference type="PANTHER" id="PTHR33841">
    <property type="entry name" value="DNA METHYLTRANSFERASE YEEA-RELATED"/>
    <property type="match status" value="1"/>
</dbReference>
<comment type="catalytic activity">
    <reaction evidence="5">
        <text>a 2'-deoxyadenosine in DNA + S-adenosyl-L-methionine = an N(6)-methyl-2'-deoxyadenosine in DNA + S-adenosyl-L-homocysteine + H(+)</text>
        <dbReference type="Rhea" id="RHEA:15197"/>
        <dbReference type="Rhea" id="RHEA-COMP:12418"/>
        <dbReference type="Rhea" id="RHEA-COMP:12419"/>
        <dbReference type="ChEBI" id="CHEBI:15378"/>
        <dbReference type="ChEBI" id="CHEBI:57856"/>
        <dbReference type="ChEBI" id="CHEBI:59789"/>
        <dbReference type="ChEBI" id="CHEBI:90615"/>
        <dbReference type="ChEBI" id="CHEBI:90616"/>
        <dbReference type="EC" id="2.1.1.72"/>
    </reaction>
</comment>
<evidence type="ECO:0000313" key="9">
    <source>
        <dbReference type="EMBL" id="MDT0542549.1"/>
    </source>
</evidence>
<sequence>MSRNEKEADVTVETAGTVGLDQEALVKDLKRLVLDLEDDLRVRSETVDEFRTPLEEEYRQAKEAKRIAAPYVAWRDERVTQAAAAWVLACVFVRFCEDNGLIEEPYIAGPGERLAEAEAGHDHFFRENPHLNDRDWLIESFDHLAGTNAAAAGLFDKNHNPLWSITPSYDAATKLLAFWRRWGAAGEIRYNFFDPEWNTRFLGDLYQDLSEHARKTYALLQTPEFVEEFILDLTLEPAIEEFGLNAVREDPLDPTGEPLRGLRTIDPACGSGHFLLEIFHRLLDKWRIAEPGTDDWTLIRRSLESVHGCDKNPFAASIARFRLLVAAMKAAGVSRLDRMRPFPINVAVGDSLLHGRGAAGIQTEIELDTLFSDAPVGSEDGDGETYAYSTEDVWEYAKRADLLGRGSYHVVVGNPPYITVKDKQENENYRAAYKDVCAGTYALSVPFAARLFELAVRGPGGRLGGGGFVGQITANSFMKREFGKKLIEVFFRNRAELSHVIDTSGAYIPGHGTPTVILVGRNRIPSPERTVRAVLGVRGEPEQPKKGKEAEGYVWRAIVEQVGRPGSESDWVSVEDAVAASFVAHPWSVSGGGAGPLLDRLTVGTMPLEEKISKPIGRAIRAGADEAYMRPLRKTYKPRADKRALRPLLLGDVVRDWRADPDVAIWRPDAKAVNGGRLGEELWPWRATLAARRTFQGDMADAGLEWWDYMQYTASAYSTPLSIAFAFVSTHNHFVLDRGGKVFNRSAPVIKLPEGADEGAHLELLGVLNSSTACFWLKQVSHDKGSQSGTGGFMHDEWERFYEFTGTKLQGFPLPGTLPLELGRCLDLAASELADSEPDAVAGRETPSRANLDHARRGSEATKGRMIALQEELDWTVYGLYGLLTPAEVGRVTLPVSYEVPEVALGERAFEIALARRVAEGETATVWFDRHGATPIVDIPGHWPEEYKAVVQARLDIIASRTKDIGLIERPECKRRWAAESWEKKEQAALRTWLLDRCESSGLWYELRDGMKQPRSMTVNYLADQLSSDADFVSVAALYASDHLGMPDLPLAQVLAEVIADEHVPFLAALRYKDSGMRIRAQWEQVWAEQREEDKDGVRRDIDPPNKYKTSDFLRFSYWANRGKLDVPKERFISYPDASPDGDPTLMLGWAGWDHKDQAQVLSQLIDARTKRDGWSTERIVPLLAGLREVMPWVKQWHGEPDAEWDDDVPAEVLEADYEALLRRHGVGEVQLEAWRPVKKPRGRKAAVPKKKPVEQVELGEE</sequence>
<feature type="region of interest" description="Disordered" evidence="6">
    <location>
        <begin position="836"/>
        <end position="857"/>
    </location>
</feature>
<reference evidence="9" key="1">
    <citation type="submission" date="2024-05" db="EMBL/GenBank/DDBJ databases">
        <title>30 novel species of actinomycetes from the DSMZ collection.</title>
        <authorList>
            <person name="Nouioui I."/>
        </authorList>
    </citation>
    <scope>NUCLEOTIDE SEQUENCE</scope>
    <source>
        <strain evidence="9">DSM 41529</strain>
    </source>
</reference>
<evidence type="ECO:0000256" key="3">
    <source>
        <dbReference type="ARBA" id="ARBA00022679"/>
    </source>
</evidence>
<dbReference type="Gene3D" id="3.40.50.150">
    <property type="entry name" value="Vaccinia Virus protein VP39"/>
    <property type="match status" value="1"/>
</dbReference>
<dbReference type="EC" id="2.1.1.72" evidence="1"/>
<name>A0ABU2XAT2_9ACTN</name>
<gene>
    <name evidence="9" type="primary">pglX</name>
    <name evidence="9" type="ORF">RND15_07445</name>
</gene>
<feature type="domain" description="DUF7008" evidence="8">
    <location>
        <begin position="866"/>
        <end position="1245"/>
    </location>
</feature>
<evidence type="ECO:0000313" key="10">
    <source>
        <dbReference type="Proteomes" id="UP001180754"/>
    </source>
</evidence>
<keyword evidence="3 9" id="KW-0808">Transferase</keyword>
<dbReference type="RefSeq" id="WP_311722877.1">
    <property type="nucleotide sequence ID" value="NZ_JAVRFD010000002.1"/>
</dbReference>
<feature type="domain" description="Type II methyltransferase M.TaqI-like" evidence="7">
    <location>
        <begin position="305"/>
        <end position="504"/>
    </location>
</feature>
<dbReference type="PANTHER" id="PTHR33841:SF1">
    <property type="entry name" value="DNA METHYLTRANSFERASE A"/>
    <property type="match status" value="1"/>
</dbReference>
<dbReference type="PROSITE" id="PS00092">
    <property type="entry name" value="N6_MTASE"/>
    <property type="match status" value="1"/>
</dbReference>
<feature type="region of interest" description="Disordered" evidence="6">
    <location>
        <begin position="1238"/>
        <end position="1262"/>
    </location>
</feature>
<accession>A0ABU2XAT2</accession>
<dbReference type="InterPro" id="IPR050953">
    <property type="entry name" value="N4_N6_ade-DNA_methylase"/>
</dbReference>
<dbReference type="SUPFAM" id="SSF53335">
    <property type="entry name" value="S-adenosyl-L-methionine-dependent methyltransferases"/>
    <property type="match status" value="1"/>
</dbReference>
<keyword evidence="10" id="KW-1185">Reference proteome</keyword>
<dbReference type="Proteomes" id="UP001180754">
    <property type="component" value="Unassembled WGS sequence"/>
</dbReference>
<evidence type="ECO:0000256" key="4">
    <source>
        <dbReference type="ARBA" id="ARBA00022691"/>
    </source>
</evidence>
<evidence type="ECO:0000259" key="8">
    <source>
        <dbReference type="Pfam" id="PF22654"/>
    </source>
</evidence>
<dbReference type="InterPro" id="IPR054277">
    <property type="entry name" value="DUF7008"/>
</dbReference>
<dbReference type="NCBIfam" id="NF033451">
    <property type="entry name" value="BREX_2_MTaseX"/>
    <property type="match status" value="1"/>
</dbReference>
<dbReference type="InterPro" id="IPR011639">
    <property type="entry name" value="MethylTrfase_TaqI-like_dom"/>
</dbReference>
<feature type="compositionally biased region" description="Basic residues" evidence="6">
    <location>
        <begin position="1238"/>
        <end position="1251"/>
    </location>
</feature>
<keyword evidence="4" id="KW-0949">S-adenosyl-L-methionine</keyword>